<keyword evidence="2" id="KW-1185">Reference proteome</keyword>
<dbReference type="Proteomes" id="UP001595648">
    <property type="component" value="Unassembled WGS sequence"/>
</dbReference>
<name>A0ABV7MHL3_9HYPH</name>
<sequence length="29" mass="3005">MTEAVAAFSAGIALKSLDDLVRSEPVWAG</sequence>
<comment type="caution">
    <text evidence="1">The sequence shown here is derived from an EMBL/GenBank/DDBJ whole genome shotgun (WGS) entry which is preliminary data.</text>
</comment>
<reference evidence="2" key="1">
    <citation type="journal article" date="2019" name="Int. J. Syst. Evol. Microbiol.">
        <title>The Global Catalogue of Microorganisms (GCM) 10K type strain sequencing project: providing services to taxonomists for standard genome sequencing and annotation.</title>
        <authorList>
            <consortium name="The Broad Institute Genomics Platform"/>
            <consortium name="The Broad Institute Genome Sequencing Center for Infectious Disease"/>
            <person name="Wu L."/>
            <person name="Ma J."/>
        </authorList>
    </citation>
    <scope>NUCLEOTIDE SEQUENCE [LARGE SCALE GENOMIC DNA]</scope>
    <source>
        <strain evidence="2">ICMP 19515</strain>
    </source>
</reference>
<gene>
    <name evidence="1" type="ORF">ACFOJ9_06145</name>
</gene>
<dbReference type="RefSeq" id="WP_378977661.1">
    <property type="nucleotide sequence ID" value="NZ_JBHRVD010000001.1"/>
</dbReference>
<organism evidence="1 2">
    <name type="scientific">Mesorhizobium cantuariense</name>
    <dbReference type="NCBI Taxonomy" id="1300275"/>
    <lineage>
        <taxon>Bacteria</taxon>
        <taxon>Pseudomonadati</taxon>
        <taxon>Pseudomonadota</taxon>
        <taxon>Alphaproteobacteria</taxon>
        <taxon>Hyphomicrobiales</taxon>
        <taxon>Phyllobacteriaceae</taxon>
        <taxon>Mesorhizobium</taxon>
    </lineage>
</organism>
<protein>
    <submittedName>
        <fullName evidence="1">Uncharacterized protein</fullName>
    </submittedName>
</protein>
<evidence type="ECO:0000313" key="1">
    <source>
        <dbReference type="EMBL" id="MFC3321360.1"/>
    </source>
</evidence>
<proteinExistence type="predicted"/>
<dbReference type="EMBL" id="JBHRVD010000001">
    <property type="protein sequence ID" value="MFC3321360.1"/>
    <property type="molecule type" value="Genomic_DNA"/>
</dbReference>
<accession>A0ABV7MHL3</accession>
<evidence type="ECO:0000313" key="2">
    <source>
        <dbReference type="Proteomes" id="UP001595648"/>
    </source>
</evidence>